<dbReference type="OrthoDB" id="650093at2"/>
<dbReference type="Gene3D" id="2.60.120.1440">
    <property type="match status" value="1"/>
</dbReference>
<dbReference type="PANTHER" id="PTHR30273:SF2">
    <property type="entry name" value="PROTEIN FECR"/>
    <property type="match status" value="1"/>
</dbReference>
<dbReference type="EMBL" id="FOBB01000004">
    <property type="protein sequence ID" value="SEM38472.1"/>
    <property type="molecule type" value="Genomic_DNA"/>
</dbReference>
<reference evidence="3 4" key="1">
    <citation type="submission" date="2016-10" db="EMBL/GenBank/DDBJ databases">
        <authorList>
            <person name="de Groot N.N."/>
        </authorList>
    </citation>
    <scope>NUCLEOTIDE SEQUENCE [LARGE SCALE GENOMIC DNA]</scope>
    <source>
        <strain evidence="3 4">DSM 21039</strain>
    </source>
</reference>
<organism evidence="3 4">
    <name type="scientific">Chitinophaga rupis</name>
    <dbReference type="NCBI Taxonomy" id="573321"/>
    <lineage>
        <taxon>Bacteria</taxon>
        <taxon>Pseudomonadati</taxon>
        <taxon>Bacteroidota</taxon>
        <taxon>Chitinophagia</taxon>
        <taxon>Chitinophagales</taxon>
        <taxon>Chitinophagaceae</taxon>
        <taxon>Chitinophaga</taxon>
    </lineage>
</organism>
<sequence length="200" mass="22543">MIQLSDGTLVHLNVSSRLCFPACFNAGQRVVELTGEAYFEVTQYEQQLFVVRTKGLEVKFLGKLNISNYPDSKKAEVSVLKGRILFCIKNEESSMQGGQALIVDLENGKANIGALDKRTIEWRNGTYFFNDEALSTICTNAYRLYGVHIIIEGPLANRHFTGSINRKQPLEDLLDYLRDTGNVAYYKDAEGQIHLRCPNN</sequence>
<protein>
    <submittedName>
        <fullName evidence="3">FecR family protein</fullName>
    </submittedName>
</protein>
<feature type="domain" description="Protein FecR C-terminal" evidence="2">
    <location>
        <begin position="127"/>
        <end position="190"/>
    </location>
</feature>
<gene>
    <name evidence="3" type="ORF">SAMN04488505_104235</name>
</gene>
<dbReference type="InterPro" id="IPR032508">
    <property type="entry name" value="FecR_C"/>
</dbReference>
<proteinExistence type="predicted"/>
<evidence type="ECO:0000313" key="3">
    <source>
        <dbReference type="EMBL" id="SEM38472.1"/>
    </source>
</evidence>
<dbReference type="Pfam" id="PF04773">
    <property type="entry name" value="FecR"/>
    <property type="match status" value="1"/>
</dbReference>
<dbReference type="PANTHER" id="PTHR30273">
    <property type="entry name" value="PERIPLASMIC SIGNAL SENSOR AND SIGMA FACTOR ACTIVATOR FECR-RELATED"/>
    <property type="match status" value="1"/>
</dbReference>
<evidence type="ECO:0000313" key="4">
    <source>
        <dbReference type="Proteomes" id="UP000198984"/>
    </source>
</evidence>
<feature type="domain" description="FecR protein" evidence="1">
    <location>
        <begin position="2"/>
        <end position="84"/>
    </location>
</feature>
<accession>A0A1H7XWZ9</accession>
<dbReference type="RefSeq" id="WP_089914932.1">
    <property type="nucleotide sequence ID" value="NZ_FOBB01000004.1"/>
</dbReference>
<keyword evidence="4" id="KW-1185">Reference proteome</keyword>
<dbReference type="Gene3D" id="3.55.50.30">
    <property type="match status" value="1"/>
</dbReference>
<evidence type="ECO:0000259" key="2">
    <source>
        <dbReference type="Pfam" id="PF16344"/>
    </source>
</evidence>
<evidence type="ECO:0000259" key="1">
    <source>
        <dbReference type="Pfam" id="PF04773"/>
    </source>
</evidence>
<dbReference type="InterPro" id="IPR006860">
    <property type="entry name" value="FecR"/>
</dbReference>
<name>A0A1H7XWZ9_9BACT</name>
<dbReference type="Proteomes" id="UP000198984">
    <property type="component" value="Unassembled WGS sequence"/>
</dbReference>
<dbReference type="GO" id="GO:0016989">
    <property type="term" value="F:sigma factor antagonist activity"/>
    <property type="evidence" value="ECO:0007669"/>
    <property type="project" value="TreeGrafter"/>
</dbReference>
<dbReference type="STRING" id="573321.SAMN04488505_104235"/>
<dbReference type="AlphaFoldDB" id="A0A1H7XWZ9"/>
<dbReference type="Pfam" id="PF16344">
    <property type="entry name" value="FecR_C"/>
    <property type="match status" value="1"/>
</dbReference>
<dbReference type="InterPro" id="IPR012373">
    <property type="entry name" value="Ferrdict_sens_TM"/>
</dbReference>